<name>A0ABR1TJR9_9PEZI</name>
<protein>
    <submittedName>
        <fullName evidence="1">Uncharacterized protein</fullName>
    </submittedName>
</protein>
<dbReference type="EMBL" id="JAQQWM010000009">
    <property type="protein sequence ID" value="KAK8046832.1"/>
    <property type="molecule type" value="Genomic_DNA"/>
</dbReference>
<reference evidence="1 2" key="1">
    <citation type="submission" date="2023-01" db="EMBL/GenBank/DDBJ databases">
        <title>Analysis of 21 Apiospora genomes using comparative genomics revels a genus with tremendous synthesis potential of carbohydrate active enzymes and secondary metabolites.</title>
        <authorList>
            <person name="Sorensen T."/>
        </authorList>
    </citation>
    <scope>NUCLEOTIDE SEQUENCE [LARGE SCALE GENOMIC DNA]</scope>
    <source>
        <strain evidence="1 2">CBS 83171</strain>
    </source>
</reference>
<evidence type="ECO:0000313" key="2">
    <source>
        <dbReference type="Proteomes" id="UP001446871"/>
    </source>
</evidence>
<organism evidence="1 2">
    <name type="scientific">Apiospora saccharicola</name>
    <dbReference type="NCBI Taxonomy" id="335842"/>
    <lineage>
        <taxon>Eukaryota</taxon>
        <taxon>Fungi</taxon>
        <taxon>Dikarya</taxon>
        <taxon>Ascomycota</taxon>
        <taxon>Pezizomycotina</taxon>
        <taxon>Sordariomycetes</taxon>
        <taxon>Xylariomycetidae</taxon>
        <taxon>Amphisphaeriales</taxon>
        <taxon>Apiosporaceae</taxon>
        <taxon>Apiospora</taxon>
    </lineage>
</organism>
<proteinExistence type="predicted"/>
<gene>
    <name evidence="1" type="ORF">PG996_014896</name>
</gene>
<comment type="caution">
    <text evidence="1">The sequence shown here is derived from an EMBL/GenBank/DDBJ whole genome shotgun (WGS) entry which is preliminary data.</text>
</comment>
<evidence type="ECO:0000313" key="1">
    <source>
        <dbReference type="EMBL" id="KAK8046832.1"/>
    </source>
</evidence>
<accession>A0ABR1TJR9</accession>
<sequence>MPHPLETARAQNSKGVLLQRKLGETFHHCPPQRVSNRTRLTSKTQYLQDQTLLVLLMLQASGPIWRSGPVRHVAEAAYAPHSTGTLYCTLSSFVGALDKFRVAVGALARKRTTEKQPRLFVI</sequence>
<dbReference type="Proteomes" id="UP001446871">
    <property type="component" value="Unassembled WGS sequence"/>
</dbReference>
<keyword evidence="2" id="KW-1185">Reference proteome</keyword>